<dbReference type="AlphaFoldDB" id="A0A8J8T619"/>
<dbReference type="EMBL" id="RRYP01004450">
    <property type="protein sequence ID" value="TNV82851.1"/>
    <property type="molecule type" value="Genomic_DNA"/>
</dbReference>
<keyword evidence="2" id="KW-1185">Reference proteome</keyword>
<evidence type="ECO:0000313" key="1">
    <source>
        <dbReference type="EMBL" id="TNV82851.1"/>
    </source>
</evidence>
<dbReference type="OrthoDB" id="313337at2759"/>
<evidence type="ECO:0000313" key="2">
    <source>
        <dbReference type="Proteomes" id="UP000785679"/>
    </source>
</evidence>
<organism evidence="1 2">
    <name type="scientific">Halteria grandinella</name>
    <dbReference type="NCBI Taxonomy" id="5974"/>
    <lineage>
        <taxon>Eukaryota</taxon>
        <taxon>Sar</taxon>
        <taxon>Alveolata</taxon>
        <taxon>Ciliophora</taxon>
        <taxon>Intramacronucleata</taxon>
        <taxon>Spirotrichea</taxon>
        <taxon>Stichotrichia</taxon>
        <taxon>Sporadotrichida</taxon>
        <taxon>Halteriidae</taxon>
        <taxon>Halteria</taxon>
    </lineage>
</organism>
<proteinExistence type="predicted"/>
<sequence>MYRNNVEEEIFTLSFTQFLDKTIAARYSQEDYYQSNNIVQDQSKEFTLVNGTLKYFMAQRKDEITEYAERFRLRELKLAIRRKEKVEGSKVFKQDTIEEEEENGLYNYQTPQTLDEINENNKQRYPAKLIMREIAIFASVNQLTRRLPAFFTIMRALCPFVARAYEN</sequence>
<comment type="caution">
    <text evidence="1">The sequence shown here is derived from an EMBL/GenBank/DDBJ whole genome shotgun (WGS) entry which is preliminary data.</text>
</comment>
<protein>
    <submittedName>
        <fullName evidence="1">Uncharacterized protein</fullName>
    </submittedName>
</protein>
<accession>A0A8J8T619</accession>
<name>A0A8J8T619_HALGN</name>
<reference evidence="1" key="1">
    <citation type="submission" date="2019-06" db="EMBL/GenBank/DDBJ databases">
        <authorList>
            <person name="Zheng W."/>
        </authorList>
    </citation>
    <scope>NUCLEOTIDE SEQUENCE</scope>
    <source>
        <strain evidence="1">QDHG01</strain>
    </source>
</reference>
<dbReference type="Proteomes" id="UP000785679">
    <property type="component" value="Unassembled WGS sequence"/>
</dbReference>
<gene>
    <name evidence="1" type="ORF">FGO68_gene2317</name>
</gene>